<protein>
    <recommendedName>
        <fullName evidence="9">Glucose receptor Git3 N-terminal domain-containing protein</fullName>
    </recommendedName>
</protein>
<dbReference type="Proteomes" id="UP000053424">
    <property type="component" value="Unassembled WGS sequence"/>
</dbReference>
<evidence type="ECO:0000256" key="2">
    <source>
        <dbReference type="ARBA" id="ARBA00022692"/>
    </source>
</evidence>
<evidence type="ECO:0000256" key="1">
    <source>
        <dbReference type="ARBA" id="ARBA00004141"/>
    </source>
</evidence>
<organism evidence="7 8">
    <name type="scientific">Hebeloma cylindrosporum</name>
    <dbReference type="NCBI Taxonomy" id="76867"/>
    <lineage>
        <taxon>Eukaryota</taxon>
        <taxon>Fungi</taxon>
        <taxon>Dikarya</taxon>
        <taxon>Basidiomycota</taxon>
        <taxon>Agaricomycotina</taxon>
        <taxon>Agaricomycetes</taxon>
        <taxon>Agaricomycetidae</taxon>
        <taxon>Agaricales</taxon>
        <taxon>Agaricineae</taxon>
        <taxon>Hymenogastraceae</taxon>
        <taxon>Hebeloma</taxon>
    </lineage>
</organism>
<feature type="transmembrane region" description="Helical" evidence="6">
    <location>
        <begin position="267"/>
        <end position="286"/>
    </location>
</feature>
<evidence type="ECO:0000256" key="4">
    <source>
        <dbReference type="ARBA" id="ARBA00023136"/>
    </source>
</evidence>
<evidence type="ECO:0000256" key="6">
    <source>
        <dbReference type="SAM" id="Phobius"/>
    </source>
</evidence>
<feature type="region of interest" description="Disordered" evidence="5">
    <location>
        <begin position="304"/>
        <end position="327"/>
    </location>
</feature>
<dbReference type="GO" id="GO:0007189">
    <property type="term" value="P:adenylate cyclase-activating G protein-coupled receptor signaling pathway"/>
    <property type="evidence" value="ECO:0007669"/>
    <property type="project" value="TreeGrafter"/>
</dbReference>
<reference evidence="8" key="2">
    <citation type="submission" date="2015-01" db="EMBL/GenBank/DDBJ databases">
        <title>Evolutionary Origins and Diversification of the Mycorrhizal Mutualists.</title>
        <authorList>
            <consortium name="DOE Joint Genome Institute"/>
            <consortium name="Mycorrhizal Genomics Consortium"/>
            <person name="Kohler A."/>
            <person name="Kuo A."/>
            <person name="Nagy L.G."/>
            <person name="Floudas D."/>
            <person name="Copeland A."/>
            <person name="Barry K.W."/>
            <person name="Cichocki N."/>
            <person name="Veneault-Fourrey C."/>
            <person name="LaButti K."/>
            <person name="Lindquist E.A."/>
            <person name="Lipzen A."/>
            <person name="Lundell T."/>
            <person name="Morin E."/>
            <person name="Murat C."/>
            <person name="Riley R."/>
            <person name="Ohm R."/>
            <person name="Sun H."/>
            <person name="Tunlid A."/>
            <person name="Henrissat B."/>
            <person name="Grigoriev I.V."/>
            <person name="Hibbett D.S."/>
            <person name="Martin F."/>
        </authorList>
    </citation>
    <scope>NUCLEOTIDE SEQUENCE [LARGE SCALE GENOMIC DNA]</scope>
    <source>
        <strain evidence="8">h7</strain>
    </source>
</reference>
<sequence length="327" mass="36430">MDGDTSFLQSGIVCTAAEYERSLRDSSIHCLTRNETIALMVPTTAALVSLVALSIVFAIVLFSLFSGGVLQALGAVVGFKWIHEGKVEVGGFCSAQGIMQQLGETVSALTILVIAVYAFLCGWLRKDIKSMPVWVTKGLVTAIWVFIAFMTMLGNVLNRGKGQPHFEAPTPYWCWIGVDYLRWRIWGQYFWWWLTLGVSFFICLPTYLCLRKAEFNTNPELKAIKRESLVTLAYPIVYCIFILPLSVVRWISFISHGGSHISTTTNLTVAAIFSLTPASNVALLLVTRTDSVLFGKSKNFTSGYPSLSDSQEYSRHNFEKNQRSETS</sequence>
<proteinExistence type="predicted"/>
<feature type="compositionally biased region" description="Basic and acidic residues" evidence="5">
    <location>
        <begin position="312"/>
        <end position="327"/>
    </location>
</feature>
<keyword evidence="3 6" id="KW-1133">Transmembrane helix</keyword>
<evidence type="ECO:0000256" key="5">
    <source>
        <dbReference type="SAM" id="MobiDB-lite"/>
    </source>
</evidence>
<evidence type="ECO:0000313" key="8">
    <source>
        <dbReference type="Proteomes" id="UP000053424"/>
    </source>
</evidence>
<dbReference type="GO" id="GO:0005886">
    <property type="term" value="C:plasma membrane"/>
    <property type="evidence" value="ECO:0007669"/>
    <property type="project" value="TreeGrafter"/>
</dbReference>
<dbReference type="PANTHER" id="PTHR23112">
    <property type="entry name" value="G PROTEIN-COUPLED RECEPTOR 157-RELATED"/>
    <property type="match status" value="1"/>
</dbReference>
<dbReference type="AlphaFoldDB" id="A0A0C3CES2"/>
<dbReference type="SUPFAM" id="SSF81321">
    <property type="entry name" value="Family A G protein-coupled receptor-like"/>
    <property type="match status" value="1"/>
</dbReference>
<dbReference type="STRING" id="686832.A0A0C3CES2"/>
<feature type="transmembrane region" description="Helical" evidence="6">
    <location>
        <begin position="37"/>
        <end position="65"/>
    </location>
</feature>
<dbReference type="OrthoDB" id="100006at2759"/>
<dbReference type="GO" id="GO:0004930">
    <property type="term" value="F:G protein-coupled receptor activity"/>
    <property type="evidence" value="ECO:0007669"/>
    <property type="project" value="TreeGrafter"/>
</dbReference>
<feature type="transmembrane region" description="Helical" evidence="6">
    <location>
        <begin position="231"/>
        <end position="255"/>
    </location>
</feature>
<name>A0A0C3CES2_HEBCY</name>
<keyword evidence="4 6" id="KW-0472">Membrane</keyword>
<keyword evidence="8" id="KW-1185">Reference proteome</keyword>
<accession>A0A0C3CES2</accession>
<feature type="transmembrane region" description="Helical" evidence="6">
    <location>
        <begin position="136"/>
        <end position="157"/>
    </location>
</feature>
<dbReference type="HOGENOM" id="CLU_027149_0_1_1"/>
<feature type="transmembrane region" description="Helical" evidence="6">
    <location>
        <begin position="190"/>
        <end position="210"/>
    </location>
</feature>
<dbReference type="EMBL" id="KN831778">
    <property type="protein sequence ID" value="KIM42096.1"/>
    <property type="molecule type" value="Genomic_DNA"/>
</dbReference>
<evidence type="ECO:0000313" key="7">
    <source>
        <dbReference type="EMBL" id="KIM42096.1"/>
    </source>
</evidence>
<feature type="transmembrane region" description="Helical" evidence="6">
    <location>
        <begin position="106"/>
        <end position="124"/>
    </location>
</feature>
<comment type="subcellular location">
    <subcellularLocation>
        <location evidence="1">Membrane</location>
        <topology evidence="1">Multi-pass membrane protein</topology>
    </subcellularLocation>
</comment>
<evidence type="ECO:0000256" key="3">
    <source>
        <dbReference type="ARBA" id="ARBA00022989"/>
    </source>
</evidence>
<gene>
    <name evidence="7" type="ORF">M413DRAFT_18552</name>
</gene>
<dbReference type="PANTHER" id="PTHR23112:SF37">
    <property type="entry name" value="G PROTEIN-COUPLED RECEPTOR GPR1"/>
    <property type="match status" value="1"/>
</dbReference>
<keyword evidence="2 6" id="KW-0812">Transmembrane</keyword>
<dbReference type="Gene3D" id="1.20.1070.10">
    <property type="entry name" value="Rhodopsin 7-helix transmembrane proteins"/>
    <property type="match status" value="1"/>
</dbReference>
<reference evidence="7 8" key="1">
    <citation type="submission" date="2014-04" db="EMBL/GenBank/DDBJ databases">
        <authorList>
            <consortium name="DOE Joint Genome Institute"/>
            <person name="Kuo A."/>
            <person name="Gay G."/>
            <person name="Dore J."/>
            <person name="Kohler A."/>
            <person name="Nagy L.G."/>
            <person name="Floudas D."/>
            <person name="Copeland A."/>
            <person name="Barry K.W."/>
            <person name="Cichocki N."/>
            <person name="Veneault-Fourrey C."/>
            <person name="LaButti K."/>
            <person name="Lindquist E.A."/>
            <person name="Lipzen A."/>
            <person name="Lundell T."/>
            <person name="Morin E."/>
            <person name="Murat C."/>
            <person name="Sun H."/>
            <person name="Tunlid A."/>
            <person name="Henrissat B."/>
            <person name="Grigoriev I.V."/>
            <person name="Hibbett D.S."/>
            <person name="Martin F."/>
            <person name="Nordberg H.P."/>
            <person name="Cantor M.N."/>
            <person name="Hua S.X."/>
        </authorList>
    </citation>
    <scope>NUCLEOTIDE SEQUENCE [LARGE SCALE GENOMIC DNA]</scope>
    <source>
        <strain evidence="8">h7</strain>
    </source>
</reference>
<evidence type="ECO:0008006" key="9">
    <source>
        <dbReference type="Google" id="ProtNLM"/>
    </source>
</evidence>